<dbReference type="GO" id="GO:0016874">
    <property type="term" value="F:ligase activity"/>
    <property type="evidence" value="ECO:0007669"/>
    <property type="project" value="UniProtKB-KW"/>
</dbReference>
<feature type="domain" description="RNA ligase" evidence="1">
    <location>
        <begin position="33"/>
        <end position="183"/>
    </location>
</feature>
<dbReference type="InterPro" id="IPR021122">
    <property type="entry name" value="RNA_ligase_dom_REL/Rnl2"/>
</dbReference>
<dbReference type="Gene3D" id="3.30.470.30">
    <property type="entry name" value="DNA ligase/mRNA capping enzyme"/>
    <property type="match status" value="1"/>
</dbReference>
<dbReference type="SUPFAM" id="SSF56091">
    <property type="entry name" value="DNA ligase/mRNA capping enzyme, catalytic domain"/>
    <property type="match status" value="1"/>
</dbReference>
<protein>
    <submittedName>
        <fullName evidence="2">RNA ligase family protein</fullName>
    </submittedName>
</protein>
<gene>
    <name evidence="2" type="ORF">ACFP81_08700</name>
</gene>
<dbReference type="EMBL" id="JBHSWD010000001">
    <property type="protein sequence ID" value="MFC6592071.1"/>
    <property type="molecule type" value="Genomic_DNA"/>
</dbReference>
<dbReference type="InterPro" id="IPR052732">
    <property type="entry name" value="Cell-binding_unc_protein"/>
</dbReference>
<organism evidence="2 3">
    <name type="scientific">Deinococcus lacus</name>
    <dbReference type="NCBI Taxonomy" id="392561"/>
    <lineage>
        <taxon>Bacteria</taxon>
        <taxon>Thermotogati</taxon>
        <taxon>Deinococcota</taxon>
        <taxon>Deinococci</taxon>
        <taxon>Deinococcales</taxon>
        <taxon>Deinococcaceae</taxon>
        <taxon>Deinococcus</taxon>
    </lineage>
</organism>
<accession>A0ABW1YDA1</accession>
<reference evidence="3" key="1">
    <citation type="journal article" date="2019" name="Int. J. Syst. Evol. Microbiol.">
        <title>The Global Catalogue of Microorganisms (GCM) 10K type strain sequencing project: providing services to taxonomists for standard genome sequencing and annotation.</title>
        <authorList>
            <consortium name="The Broad Institute Genomics Platform"/>
            <consortium name="The Broad Institute Genome Sequencing Center for Infectious Disease"/>
            <person name="Wu L."/>
            <person name="Ma J."/>
        </authorList>
    </citation>
    <scope>NUCLEOTIDE SEQUENCE [LARGE SCALE GENOMIC DNA]</scope>
    <source>
        <strain evidence="3">CGMCC 1.15772</strain>
    </source>
</reference>
<sequence>MRTKYPSTPHLPWSPGLQNDDRRIPTLEHFVGREVVVTEKLDGENTSLYRDDLHARSLDTRPHPSRTWVKAERGRIAHQIPEGWRLCGENVYAVHSLRYDDLDGYFYLFSVWDDLNISRPWDEVCEWAQRLGLPMPRELYRGIWDEVALQALTIDPERTEGYVVRVTAAIPYAEFGQKVAKWVRRGHVQTDAHWLSKPVEANGLKALMDDVSASLMVDGGQAK</sequence>
<dbReference type="Proteomes" id="UP001596297">
    <property type="component" value="Unassembled WGS sequence"/>
</dbReference>
<name>A0ABW1YDA1_9DEIO</name>
<evidence type="ECO:0000313" key="3">
    <source>
        <dbReference type="Proteomes" id="UP001596297"/>
    </source>
</evidence>
<evidence type="ECO:0000313" key="2">
    <source>
        <dbReference type="EMBL" id="MFC6592071.1"/>
    </source>
</evidence>
<comment type="caution">
    <text evidence="2">The sequence shown here is derived from an EMBL/GenBank/DDBJ whole genome shotgun (WGS) entry which is preliminary data.</text>
</comment>
<dbReference type="Pfam" id="PF09414">
    <property type="entry name" value="RNA_ligase"/>
    <property type="match status" value="1"/>
</dbReference>
<dbReference type="RefSeq" id="WP_380083087.1">
    <property type="nucleotide sequence ID" value="NZ_JBHSWD010000001.1"/>
</dbReference>
<evidence type="ECO:0000259" key="1">
    <source>
        <dbReference type="Pfam" id="PF09414"/>
    </source>
</evidence>
<dbReference type="PANTHER" id="PTHR43883">
    <property type="entry name" value="SLR0207 PROTEIN"/>
    <property type="match status" value="1"/>
</dbReference>
<keyword evidence="3" id="KW-1185">Reference proteome</keyword>
<dbReference type="PANTHER" id="PTHR43883:SF1">
    <property type="entry name" value="GLUCONOKINASE"/>
    <property type="match status" value="1"/>
</dbReference>
<keyword evidence="2" id="KW-0436">Ligase</keyword>
<proteinExistence type="predicted"/>